<feature type="non-terminal residue" evidence="3">
    <location>
        <position position="53"/>
    </location>
</feature>
<dbReference type="Proteomes" id="UP000194236">
    <property type="component" value="Unassembled WGS sequence"/>
</dbReference>
<dbReference type="InterPro" id="IPR011021">
    <property type="entry name" value="Arrestin-like_N"/>
</dbReference>
<evidence type="ECO:0000313" key="4">
    <source>
        <dbReference type="Proteomes" id="UP000194236"/>
    </source>
</evidence>
<dbReference type="AlphaFoldDB" id="A0A1Y3AMF5"/>
<evidence type="ECO:0000256" key="1">
    <source>
        <dbReference type="ARBA" id="ARBA00005298"/>
    </source>
</evidence>
<evidence type="ECO:0000313" key="3">
    <source>
        <dbReference type="EMBL" id="OTF69014.1"/>
    </source>
</evidence>
<dbReference type="EMBL" id="MUJZ01072581">
    <property type="protein sequence ID" value="OTF69014.1"/>
    <property type="molecule type" value="Genomic_DNA"/>
</dbReference>
<keyword evidence="4" id="KW-1185">Reference proteome</keyword>
<name>A0A1Y3AMF5_EURMA</name>
<accession>A0A1Y3AMF5</accession>
<comment type="caution">
    <text evidence="3">The sequence shown here is derived from an EMBL/GenBank/DDBJ whole genome shotgun (WGS) entry which is preliminary data.</text>
</comment>
<dbReference type="OrthoDB" id="2333384at2759"/>
<feature type="domain" description="Arrestin-like N-terminal" evidence="2">
    <location>
        <begin position="10"/>
        <end position="51"/>
    </location>
</feature>
<reference evidence="3 4" key="1">
    <citation type="submission" date="2017-03" db="EMBL/GenBank/DDBJ databases">
        <title>Genome Survey of Euroglyphus maynei.</title>
        <authorList>
            <person name="Arlian L.G."/>
            <person name="Morgan M.S."/>
            <person name="Rider S.D."/>
        </authorList>
    </citation>
    <scope>NUCLEOTIDE SEQUENCE [LARGE SCALE GENOMIC DNA]</scope>
    <source>
        <strain evidence="3">Arlian Lab</strain>
        <tissue evidence="3">Whole body</tissue>
    </source>
</reference>
<protein>
    <recommendedName>
        <fullName evidence="2">Arrestin-like N-terminal domain-containing protein</fullName>
    </recommendedName>
</protein>
<sequence>MNQVTAVTLVPDRPSATYTSGEVVTGHCIVTVTGELDFDCIEIKLVGKSRVEI</sequence>
<evidence type="ECO:0000259" key="2">
    <source>
        <dbReference type="Pfam" id="PF00339"/>
    </source>
</evidence>
<proteinExistence type="inferred from homology"/>
<comment type="similarity">
    <text evidence="1">Belongs to the arrestin family.</text>
</comment>
<organism evidence="3 4">
    <name type="scientific">Euroglyphus maynei</name>
    <name type="common">Mayne's house dust mite</name>
    <dbReference type="NCBI Taxonomy" id="6958"/>
    <lineage>
        <taxon>Eukaryota</taxon>
        <taxon>Metazoa</taxon>
        <taxon>Ecdysozoa</taxon>
        <taxon>Arthropoda</taxon>
        <taxon>Chelicerata</taxon>
        <taxon>Arachnida</taxon>
        <taxon>Acari</taxon>
        <taxon>Acariformes</taxon>
        <taxon>Sarcoptiformes</taxon>
        <taxon>Astigmata</taxon>
        <taxon>Psoroptidia</taxon>
        <taxon>Analgoidea</taxon>
        <taxon>Pyroglyphidae</taxon>
        <taxon>Pyroglyphinae</taxon>
        <taxon>Euroglyphus</taxon>
    </lineage>
</organism>
<dbReference type="Gene3D" id="2.60.40.640">
    <property type="match status" value="1"/>
</dbReference>
<dbReference type="InterPro" id="IPR014752">
    <property type="entry name" value="Arrestin-like_C"/>
</dbReference>
<dbReference type="Pfam" id="PF00339">
    <property type="entry name" value="Arrestin_N"/>
    <property type="match status" value="1"/>
</dbReference>
<gene>
    <name evidence="3" type="ORF">BLA29_009523</name>
</gene>